<feature type="transmembrane region" description="Helical" evidence="2">
    <location>
        <begin position="378"/>
        <end position="398"/>
    </location>
</feature>
<dbReference type="EMBL" id="MU853332">
    <property type="protein sequence ID" value="KAK4117693.1"/>
    <property type="molecule type" value="Genomic_DNA"/>
</dbReference>
<name>A0AAN6TNF3_9PEZI</name>
<dbReference type="Gene3D" id="1.20.58.340">
    <property type="entry name" value="Magnesium transport protein CorA, transmembrane region"/>
    <property type="match status" value="1"/>
</dbReference>
<feature type="compositionally biased region" description="Basic and acidic residues" evidence="1">
    <location>
        <begin position="442"/>
        <end position="453"/>
    </location>
</feature>
<reference evidence="3" key="2">
    <citation type="submission" date="2023-05" db="EMBL/GenBank/DDBJ databases">
        <authorList>
            <consortium name="Lawrence Berkeley National Laboratory"/>
            <person name="Steindorff A."/>
            <person name="Hensen N."/>
            <person name="Bonometti L."/>
            <person name="Westerberg I."/>
            <person name="Brannstrom I.O."/>
            <person name="Guillou S."/>
            <person name="Cros-Aarteil S."/>
            <person name="Calhoun S."/>
            <person name="Haridas S."/>
            <person name="Kuo A."/>
            <person name="Mondo S."/>
            <person name="Pangilinan J."/>
            <person name="Riley R."/>
            <person name="Labutti K."/>
            <person name="Andreopoulos B."/>
            <person name="Lipzen A."/>
            <person name="Chen C."/>
            <person name="Yanf M."/>
            <person name="Daum C."/>
            <person name="Ng V."/>
            <person name="Clum A."/>
            <person name="Ohm R."/>
            <person name="Martin F."/>
            <person name="Silar P."/>
            <person name="Natvig D."/>
            <person name="Lalanne C."/>
            <person name="Gautier V."/>
            <person name="Ament-Velasquez S.L."/>
            <person name="Kruys A."/>
            <person name="Hutchinson M.I."/>
            <person name="Powell A.J."/>
            <person name="Barry K."/>
            <person name="Miller A.N."/>
            <person name="Grigoriev I.V."/>
            <person name="Debuchy R."/>
            <person name="Gladieux P."/>
            <person name="Thoren M.H."/>
            <person name="Johannesson H."/>
        </authorList>
    </citation>
    <scope>NUCLEOTIDE SEQUENCE</scope>
    <source>
        <strain evidence="3">CBS 508.74</strain>
    </source>
</reference>
<proteinExistence type="predicted"/>
<gene>
    <name evidence="3" type="ORF">N656DRAFT_773873</name>
</gene>
<evidence type="ECO:0000256" key="2">
    <source>
        <dbReference type="SAM" id="Phobius"/>
    </source>
</evidence>
<evidence type="ECO:0000313" key="4">
    <source>
        <dbReference type="Proteomes" id="UP001302812"/>
    </source>
</evidence>
<dbReference type="RefSeq" id="XP_064675263.1">
    <property type="nucleotide sequence ID" value="XM_064814147.1"/>
</dbReference>
<dbReference type="GeneID" id="89938272"/>
<keyword evidence="4" id="KW-1185">Reference proteome</keyword>
<feature type="region of interest" description="Disordered" evidence="1">
    <location>
        <begin position="423"/>
        <end position="453"/>
    </location>
</feature>
<comment type="caution">
    <text evidence="3">The sequence shown here is derived from an EMBL/GenBank/DDBJ whole genome shotgun (WGS) entry which is preliminary data.</text>
</comment>
<feature type="transmembrane region" description="Helical" evidence="2">
    <location>
        <begin position="342"/>
        <end position="366"/>
    </location>
</feature>
<keyword evidence="2" id="KW-1133">Transmembrane helix</keyword>
<accession>A0AAN6TNF3</accession>
<protein>
    <submittedName>
        <fullName evidence="3">Uncharacterized protein</fullName>
    </submittedName>
</protein>
<dbReference type="Proteomes" id="UP001302812">
    <property type="component" value="Unassembled WGS sequence"/>
</dbReference>
<dbReference type="AlphaFoldDB" id="A0AAN6TNF3"/>
<feature type="region of interest" description="Disordered" evidence="1">
    <location>
        <begin position="1"/>
        <end position="24"/>
    </location>
</feature>
<reference evidence="3" key="1">
    <citation type="journal article" date="2023" name="Mol. Phylogenet. Evol.">
        <title>Genome-scale phylogeny and comparative genomics of the fungal order Sordariales.</title>
        <authorList>
            <person name="Hensen N."/>
            <person name="Bonometti L."/>
            <person name="Westerberg I."/>
            <person name="Brannstrom I.O."/>
            <person name="Guillou S."/>
            <person name="Cros-Aarteil S."/>
            <person name="Calhoun S."/>
            <person name="Haridas S."/>
            <person name="Kuo A."/>
            <person name="Mondo S."/>
            <person name="Pangilinan J."/>
            <person name="Riley R."/>
            <person name="LaButti K."/>
            <person name="Andreopoulos B."/>
            <person name="Lipzen A."/>
            <person name="Chen C."/>
            <person name="Yan M."/>
            <person name="Daum C."/>
            <person name="Ng V."/>
            <person name="Clum A."/>
            <person name="Steindorff A."/>
            <person name="Ohm R.A."/>
            <person name="Martin F."/>
            <person name="Silar P."/>
            <person name="Natvig D.O."/>
            <person name="Lalanne C."/>
            <person name="Gautier V."/>
            <person name="Ament-Velasquez S.L."/>
            <person name="Kruys A."/>
            <person name="Hutchinson M.I."/>
            <person name="Powell A.J."/>
            <person name="Barry K."/>
            <person name="Miller A.N."/>
            <person name="Grigoriev I.V."/>
            <person name="Debuchy R."/>
            <person name="Gladieux P."/>
            <person name="Hiltunen Thoren M."/>
            <person name="Johannesson H."/>
        </authorList>
    </citation>
    <scope>NUCLEOTIDE SEQUENCE</scope>
    <source>
        <strain evidence="3">CBS 508.74</strain>
    </source>
</reference>
<keyword evidence="2" id="KW-0472">Membrane</keyword>
<keyword evidence="2" id="KW-0812">Transmembrane</keyword>
<evidence type="ECO:0000313" key="3">
    <source>
        <dbReference type="EMBL" id="KAK4117693.1"/>
    </source>
</evidence>
<sequence>MQRHATLNAPPRAEPSPTPRRGSDFSYHRLWRLRDEPLRQSRHNAAAELAPWTGRDLDIIIAPLERAFPGSDSEAEYQAFIHLYNLPDEFVWERERGVTHSFGCQHGEDGRETLWMHFLVEIPRTNSSTPEDRQPEWLKWGFFLTWLPTQRASTYTVALIVFEPPIETLERLLKFVRSPNWTDVTVDPYVLVDIALVSWYHRVDKVAWEVTNLIRNDERDIFGYAQKLQSNEWALDLHQIHTNAKNAIFMLEALDAAIRQVDMALLQHESIRQQGGKLWENTHRLLRHRLELFQSTKLRTTSSQARIKNTIDLAFHINTAHDSRVNLENSQVNLGISQSARLVSVIGLVFLPFGAITSIFGTQFFTPGSQHMDINPDFWVLWVIAIPITLIILAVWRVTERDRARLWRPGRSSLHDGRSLTLVSPRDRNHRSSKGSSMVNETELREISSHQIV</sequence>
<evidence type="ECO:0000256" key="1">
    <source>
        <dbReference type="SAM" id="MobiDB-lite"/>
    </source>
</evidence>
<organism evidence="3 4">
    <name type="scientific">Canariomyces notabilis</name>
    <dbReference type="NCBI Taxonomy" id="2074819"/>
    <lineage>
        <taxon>Eukaryota</taxon>
        <taxon>Fungi</taxon>
        <taxon>Dikarya</taxon>
        <taxon>Ascomycota</taxon>
        <taxon>Pezizomycotina</taxon>
        <taxon>Sordariomycetes</taxon>
        <taxon>Sordariomycetidae</taxon>
        <taxon>Sordariales</taxon>
        <taxon>Chaetomiaceae</taxon>
        <taxon>Canariomyces</taxon>
    </lineage>
</organism>